<feature type="transmembrane region" description="Helical" evidence="1">
    <location>
        <begin position="20"/>
        <end position="44"/>
    </location>
</feature>
<protein>
    <submittedName>
        <fullName evidence="2">Uncharacterized protein</fullName>
    </submittedName>
</protein>
<keyword evidence="1" id="KW-0472">Membrane</keyword>
<evidence type="ECO:0000313" key="2">
    <source>
        <dbReference type="EMBL" id="TQE01796.1"/>
    </source>
</evidence>
<dbReference type="Proteomes" id="UP000315295">
    <property type="component" value="Unassembled WGS sequence"/>
</dbReference>
<dbReference type="STRING" id="106549.A0A540MSL5"/>
<gene>
    <name evidence="2" type="ORF">C1H46_012596</name>
</gene>
<dbReference type="PANTHER" id="PTHR31852">
    <property type="entry name" value="LATE EMBRYOGENESIS ABUNDANT (LEA) HYDROXYPROLINE-RICH GLYCOPROTEIN FAMILY"/>
    <property type="match status" value="1"/>
</dbReference>
<sequence length="213" mass="22932">MSKPQRPQRPKPPPSGRTNLASCIVATIFLIFVVIVILIVYFTVFKPKDPKISVSAVQLPSFSIQNSTVNFTFSQYVSVHNPNRAAFSHYDSTLQLIYSGSQVGFMFIPAGKIEAGQTQFMAATFAAQSFPVSDPNRASGMVQNPLGPTFGDGLSGLSGTGAGPVGSTMQIESRLEMGGRIRVMHFLTHHVKAKSTCEVYIAVSDGSVLAFHC</sequence>
<name>A0A540MSL5_MALBA</name>
<keyword evidence="1" id="KW-0812">Transmembrane</keyword>
<accession>A0A540MSL5</accession>
<dbReference type="EMBL" id="VIEB01000188">
    <property type="protein sequence ID" value="TQE01796.1"/>
    <property type="molecule type" value="Genomic_DNA"/>
</dbReference>
<evidence type="ECO:0000256" key="1">
    <source>
        <dbReference type="SAM" id="Phobius"/>
    </source>
</evidence>
<comment type="caution">
    <text evidence="2">The sequence shown here is derived from an EMBL/GenBank/DDBJ whole genome shotgun (WGS) entry which is preliminary data.</text>
</comment>
<dbReference type="InterPro" id="IPR055301">
    <property type="entry name" value="Lea14-like_2"/>
</dbReference>
<keyword evidence="3" id="KW-1185">Reference proteome</keyword>
<dbReference type="SUPFAM" id="SSF117070">
    <property type="entry name" value="LEA14-like"/>
    <property type="match status" value="1"/>
</dbReference>
<evidence type="ECO:0000313" key="3">
    <source>
        <dbReference type="Proteomes" id="UP000315295"/>
    </source>
</evidence>
<dbReference type="AlphaFoldDB" id="A0A540MSL5"/>
<proteinExistence type="predicted"/>
<organism evidence="2 3">
    <name type="scientific">Malus baccata</name>
    <name type="common">Siberian crab apple</name>
    <name type="synonym">Pyrus baccata</name>
    <dbReference type="NCBI Taxonomy" id="106549"/>
    <lineage>
        <taxon>Eukaryota</taxon>
        <taxon>Viridiplantae</taxon>
        <taxon>Streptophyta</taxon>
        <taxon>Embryophyta</taxon>
        <taxon>Tracheophyta</taxon>
        <taxon>Spermatophyta</taxon>
        <taxon>Magnoliopsida</taxon>
        <taxon>eudicotyledons</taxon>
        <taxon>Gunneridae</taxon>
        <taxon>Pentapetalae</taxon>
        <taxon>rosids</taxon>
        <taxon>fabids</taxon>
        <taxon>Rosales</taxon>
        <taxon>Rosaceae</taxon>
        <taxon>Amygdaloideae</taxon>
        <taxon>Maleae</taxon>
        <taxon>Malus</taxon>
    </lineage>
</organism>
<reference evidence="2 3" key="1">
    <citation type="journal article" date="2019" name="G3 (Bethesda)">
        <title>Sequencing of a Wild Apple (Malus baccata) Genome Unravels the Differences Between Cultivated and Wild Apple Species Regarding Disease Resistance and Cold Tolerance.</title>
        <authorList>
            <person name="Chen X."/>
        </authorList>
    </citation>
    <scope>NUCLEOTIDE SEQUENCE [LARGE SCALE GENOMIC DNA]</scope>
    <source>
        <strain evidence="3">cv. Shandingzi</strain>
        <tissue evidence="2">Leaves</tissue>
    </source>
</reference>
<keyword evidence="1" id="KW-1133">Transmembrane helix</keyword>